<sequence length="829" mass="86523">MPSAAAAKLEKQASTEAVDPIKQAIVIIEHKIRNLEKRKRKIESYREEQKNGKELNADQLNAVSKFDEVILTLDFARDLSKQFNGISLDAAKQQKKQARKEAQERTQQELAKIKEILLIQDVLQNIGTESAREDFLQGRNGAAQLTEEDLKYLDDIYVEVFPKRGNEEGLPPFADQVQTSAEHLLSIVDGKPKDVVGTTYSKLKELVQSIHGCGYFDQNVEEAAEEAVDEVASSAAGTAVPSPPVAAATASAAVVAVPIVAATVVAAVGSEELGEEEENFLVESQTVLPSEPQPYPQGPGAPVAPSQPGPPAGPPAGPQGVLAPVGNAPPQATQQLVQPPPMAPVQATPVQAVESSFFSTAAPAFVPAQPTLPQSRPLNEVIGTGNFNFLQDSELDSPDLSVMLSGTPGQTAAQHVVPTPPPSNPVAVPPIPSQTFTNQNFVAVSTAAVQPKVVFQPPGDMAHHIPGFATTTPNPPPPIPMPPSHQVPGVGQRPVAVHQMPPVSQPTPPTAALPQHRPPLTPAASYGAPTAAVPSHTYAAQAQQHPQVAQPPPPQQVPPHVAQQQPPPQQVPPPSQVQPQVVAQPQAPTTPVQPAPAQPVQAPPVPTQPVAAQPQSLPSAGFSALKPEPMPESVQTSEAPAAPGAEDTMDEWVNSSEVPQGGDWSTQTETGGGEWGQAVSNDDWNSGNSQNDGYTVQGGNRNYGGRGRGSRGGRGSSNGYSGRGRGNYQNGRGGSGGGGGGGGGYGYRNDDRSNNYYQNGYQRDNFSGGFKRGGRGGGGNPRGGMERGGGNSRGGMDRGGLRAGGGRGGNNPRGNRSGNFSRGGGNKQQ</sequence>
<feature type="compositionally biased region" description="Polar residues" evidence="2">
    <location>
        <begin position="754"/>
        <end position="765"/>
    </location>
</feature>
<feature type="compositionally biased region" description="Gly residues" evidence="2">
    <location>
        <begin position="801"/>
        <end position="811"/>
    </location>
</feature>
<feature type="compositionally biased region" description="Pro residues" evidence="2">
    <location>
        <begin position="473"/>
        <end position="485"/>
    </location>
</feature>
<feature type="compositionally biased region" description="Pro residues" evidence="2">
    <location>
        <begin position="305"/>
        <end position="317"/>
    </location>
</feature>
<feature type="domain" description="Caprin-1 dimerization" evidence="3">
    <location>
        <begin position="99"/>
        <end position="217"/>
    </location>
</feature>
<dbReference type="PANTHER" id="PTHR22922">
    <property type="entry name" value="GPI-ANCHORED PROTEIN P137"/>
    <property type="match status" value="1"/>
</dbReference>
<reference evidence="4 5" key="1">
    <citation type="submission" date="2024-03" db="EMBL/GenBank/DDBJ databases">
        <title>The genome assembly and annotation of the cricket Gryllus longicercus Weissman &amp; Gray.</title>
        <authorList>
            <person name="Szrajer S."/>
            <person name="Gray D."/>
            <person name="Ylla G."/>
        </authorList>
    </citation>
    <scope>NUCLEOTIDE SEQUENCE [LARGE SCALE GENOMIC DNA]</scope>
    <source>
        <strain evidence="4">DAG 2021-001</strain>
        <tissue evidence="4">Whole body minus gut</tissue>
    </source>
</reference>
<dbReference type="AlphaFoldDB" id="A0AAN9VSS3"/>
<keyword evidence="5" id="KW-1185">Reference proteome</keyword>
<protein>
    <recommendedName>
        <fullName evidence="3">Caprin-1 dimerization domain-containing protein</fullName>
    </recommendedName>
</protein>
<comment type="caution">
    <text evidence="4">The sequence shown here is derived from an EMBL/GenBank/DDBJ whole genome shotgun (WGS) entry which is preliminary data.</text>
</comment>
<dbReference type="GO" id="GO:0005737">
    <property type="term" value="C:cytoplasm"/>
    <property type="evidence" value="ECO:0007669"/>
    <property type="project" value="TreeGrafter"/>
</dbReference>
<evidence type="ECO:0000256" key="1">
    <source>
        <dbReference type="ARBA" id="ARBA00007950"/>
    </source>
</evidence>
<dbReference type="Proteomes" id="UP001378592">
    <property type="component" value="Unassembled WGS sequence"/>
</dbReference>
<feature type="compositionally biased region" description="Gly residues" evidence="2">
    <location>
        <begin position="701"/>
        <end position="746"/>
    </location>
</feature>
<evidence type="ECO:0000256" key="2">
    <source>
        <dbReference type="SAM" id="MobiDB-lite"/>
    </source>
</evidence>
<dbReference type="InterPro" id="IPR041637">
    <property type="entry name" value="Caprin-1_dimer"/>
</dbReference>
<feature type="compositionally biased region" description="Polar residues" evidence="2">
    <location>
        <begin position="678"/>
        <end position="694"/>
    </location>
</feature>
<name>A0AAN9VSS3_9ORTH</name>
<feature type="compositionally biased region" description="Pro residues" evidence="2">
    <location>
        <begin position="565"/>
        <end position="576"/>
    </location>
</feature>
<feature type="compositionally biased region" description="Pro residues" evidence="2">
    <location>
        <begin position="503"/>
        <end position="521"/>
    </location>
</feature>
<feature type="compositionally biased region" description="Pro residues" evidence="2">
    <location>
        <begin position="591"/>
        <end position="607"/>
    </location>
</feature>
<feature type="region of interest" description="Disordered" evidence="2">
    <location>
        <begin position="458"/>
        <end position="829"/>
    </location>
</feature>
<evidence type="ECO:0000313" key="5">
    <source>
        <dbReference type="Proteomes" id="UP001378592"/>
    </source>
</evidence>
<proteinExistence type="inferred from homology"/>
<organism evidence="4 5">
    <name type="scientific">Gryllus longicercus</name>
    <dbReference type="NCBI Taxonomy" id="2509291"/>
    <lineage>
        <taxon>Eukaryota</taxon>
        <taxon>Metazoa</taxon>
        <taxon>Ecdysozoa</taxon>
        <taxon>Arthropoda</taxon>
        <taxon>Hexapoda</taxon>
        <taxon>Insecta</taxon>
        <taxon>Pterygota</taxon>
        <taxon>Neoptera</taxon>
        <taxon>Polyneoptera</taxon>
        <taxon>Orthoptera</taxon>
        <taxon>Ensifera</taxon>
        <taxon>Gryllidea</taxon>
        <taxon>Grylloidea</taxon>
        <taxon>Gryllidae</taxon>
        <taxon>Gryllinae</taxon>
        <taxon>Gryllus</taxon>
    </lineage>
</organism>
<feature type="region of interest" description="Disordered" evidence="2">
    <location>
        <begin position="276"/>
        <end position="343"/>
    </location>
</feature>
<feature type="compositionally biased region" description="Gly residues" evidence="2">
    <location>
        <begin position="775"/>
        <end position="794"/>
    </location>
</feature>
<dbReference type="InterPro" id="IPR028816">
    <property type="entry name" value="Caprin"/>
</dbReference>
<evidence type="ECO:0000313" key="4">
    <source>
        <dbReference type="EMBL" id="KAK7862623.1"/>
    </source>
</evidence>
<comment type="similarity">
    <text evidence="1">Belongs to the caprin family.</text>
</comment>
<accession>A0AAN9VSS3</accession>
<gene>
    <name evidence="4" type="ORF">R5R35_005658</name>
</gene>
<dbReference type="GO" id="GO:0003723">
    <property type="term" value="F:RNA binding"/>
    <property type="evidence" value="ECO:0007669"/>
    <property type="project" value="TreeGrafter"/>
</dbReference>
<dbReference type="Pfam" id="PF18293">
    <property type="entry name" value="Caprin-1_dimer"/>
    <property type="match status" value="1"/>
</dbReference>
<dbReference type="PANTHER" id="PTHR22922:SF19">
    <property type="entry name" value="CAPRIN HOMOLOG"/>
    <property type="match status" value="1"/>
</dbReference>
<feature type="compositionally biased region" description="Low complexity" evidence="2">
    <location>
        <begin position="577"/>
        <end position="590"/>
    </location>
</feature>
<evidence type="ECO:0000259" key="3">
    <source>
        <dbReference type="Pfam" id="PF18293"/>
    </source>
</evidence>
<feature type="compositionally biased region" description="Low complexity" evidence="2">
    <location>
        <begin position="539"/>
        <end position="548"/>
    </location>
</feature>
<dbReference type="EMBL" id="JAZDUA010000268">
    <property type="protein sequence ID" value="KAK7862623.1"/>
    <property type="molecule type" value="Genomic_DNA"/>
</dbReference>